<feature type="domain" description="AMP-dependent synthetase/ligase" evidence="4">
    <location>
        <begin position="24"/>
        <end position="202"/>
    </location>
</feature>
<evidence type="ECO:0000313" key="6">
    <source>
        <dbReference type="Proteomes" id="UP000319825"/>
    </source>
</evidence>
<protein>
    <submittedName>
        <fullName evidence="5">Long-chain acyl-CoA synthetase</fullName>
    </submittedName>
</protein>
<comment type="similarity">
    <text evidence="1">Belongs to the ATP-dependent AMP-binding enzyme family.</text>
</comment>
<dbReference type="GO" id="GO:0031956">
    <property type="term" value="F:medium-chain fatty acid-CoA ligase activity"/>
    <property type="evidence" value="ECO:0007669"/>
    <property type="project" value="TreeGrafter"/>
</dbReference>
<sequence>MTGEAPPADAGPPPVPPAGDTGHPARVAIALPNTPDFVVSFLAALRAGLVAVPVNHGFTGPELRHVLADSGTTVLICTDRVRDLVADAGELPALAAVHAAPPTADAGDGVPATGAGGGEFPRHGGDDLATLLYTSGTEGRPKGAMLSHRALAANHAQVDRISPPVVGPDDTVLLALPLFHAYGLNSGLGAVVHHGATGLLAEDVASPGAAPLEPAVAARFTEATGRAVHVGYA</sequence>
<name>A0A562I6W4_MICOL</name>
<dbReference type="InterPro" id="IPR000873">
    <property type="entry name" value="AMP-dep_synth/lig_dom"/>
</dbReference>
<dbReference type="PROSITE" id="PS00455">
    <property type="entry name" value="AMP_BINDING"/>
    <property type="match status" value="1"/>
</dbReference>
<comment type="caution">
    <text evidence="5">The sequence shown here is derived from an EMBL/GenBank/DDBJ whole genome shotgun (WGS) entry which is preliminary data.</text>
</comment>
<dbReference type="PANTHER" id="PTHR43201">
    <property type="entry name" value="ACYL-COA SYNTHETASE"/>
    <property type="match status" value="1"/>
</dbReference>
<dbReference type="PANTHER" id="PTHR43201:SF5">
    <property type="entry name" value="MEDIUM-CHAIN ACYL-COA LIGASE ACSF2, MITOCHONDRIAL"/>
    <property type="match status" value="1"/>
</dbReference>
<dbReference type="GO" id="GO:0006631">
    <property type="term" value="P:fatty acid metabolic process"/>
    <property type="evidence" value="ECO:0007669"/>
    <property type="project" value="TreeGrafter"/>
</dbReference>
<dbReference type="RefSeq" id="WP_342799641.1">
    <property type="nucleotide sequence ID" value="NZ_BAAATQ010000067.1"/>
</dbReference>
<dbReference type="Pfam" id="PF00501">
    <property type="entry name" value="AMP-binding"/>
    <property type="match status" value="1"/>
</dbReference>
<dbReference type="Gene3D" id="3.40.50.980">
    <property type="match status" value="2"/>
</dbReference>
<evidence type="ECO:0000259" key="4">
    <source>
        <dbReference type="Pfam" id="PF00501"/>
    </source>
</evidence>
<dbReference type="InterPro" id="IPR020845">
    <property type="entry name" value="AMP-binding_CS"/>
</dbReference>
<dbReference type="SUPFAM" id="SSF56801">
    <property type="entry name" value="Acetyl-CoA synthetase-like"/>
    <property type="match status" value="1"/>
</dbReference>
<gene>
    <name evidence="5" type="ORF">JD77_01709</name>
</gene>
<proteinExistence type="inferred from homology"/>
<accession>A0A562I6W4</accession>
<feature type="region of interest" description="Disordered" evidence="3">
    <location>
        <begin position="1"/>
        <end position="23"/>
    </location>
</feature>
<keyword evidence="6" id="KW-1185">Reference proteome</keyword>
<dbReference type="EMBL" id="VLKE01000001">
    <property type="protein sequence ID" value="TWH66751.1"/>
    <property type="molecule type" value="Genomic_DNA"/>
</dbReference>
<evidence type="ECO:0000256" key="1">
    <source>
        <dbReference type="ARBA" id="ARBA00006432"/>
    </source>
</evidence>
<dbReference type="Proteomes" id="UP000319825">
    <property type="component" value="Unassembled WGS sequence"/>
</dbReference>
<evidence type="ECO:0000256" key="3">
    <source>
        <dbReference type="SAM" id="MobiDB-lite"/>
    </source>
</evidence>
<keyword evidence="2" id="KW-0436">Ligase</keyword>
<reference evidence="5 6" key="1">
    <citation type="submission" date="2019-07" db="EMBL/GenBank/DDBJ databases">
        <title>R&amp;d 2014.</title>
        <authorList>
            <person name="Klenk H.-P."/>
        </authorList>
    </citation>
    <scope>NUCLEOTIDE SEQUENCE [LARGE SCALE GENOMIC DNA]</scope>
    <source>
        <strain evidence="5 6">DSM 43868</strain>
    </source>
</reference>
<evidence type="ECO:0000256" key="2">
    <source>
        <dbReference type="ARBA" id="ARBA00022598"/>
    </source>
</evidence>
<evidence type="ECO:0000313" key="5">
    <source>
        <dbReference type="EMBL" id="TWH66751.1"/>
    </source>
</evidence>
<dbReference type="AlphaFoldDB" id="A0A562I6W4"/>
<organism evidence="5 6">
    <name type="scientific">Micromonospora olivasterospora</name>
    <dbReference type="NCBI Taxonomy" id="1880"/>
    <lineage>
        <taxon>Bacteria</taxon>
        <taxon>Bacillati</taxon>
        <taxon>Actinomycetota</taxon>
        <taxon>Actinomycetes</taxon>
        <taxon>Micromonosporales</taxon>
        <taxon>Micromonosporaceae</taxon>
        <taxon>Micromonospora</taxon>
    </lineage>
</organism>